<comment type="caution">
    <text evidence="2">The sequence shown here is derived from an EMBL/GenBank/DDBJ whole genome shotgun (WGS) entry which is preliminary data.</text>
</comment>
<organism evidence="2 3">
    <name type="scientific">Olea europaea subsp. europaea</name>
    <dbReference type="NCBI Taxonomy" id="158383"/>
    <lineage>
        <taxon>Eukaryota</taxon>
        <taxon>Viridiplantae</taxon>
        <taxon>Streptophyta</taxon>
        <taxon>Embryophyta</taxon>
        <taxon>Tracheophyta</taxon>
        <taxon>Spermatophyta</taxon>
        <taxon>Magnoliopsida</taxon>
        <taxon>eudicotyledons</taxon>
        <taxon>Gunneridae</taxon>
        <taxon>Pentapetalae</taxon>
        <taxon>asterids</taxon>
        <taxon>lamiids</taxon>
        <taxon>Lamiales</taxon>
        <taxon>Oleaceae</taxon>
        <taxon>Oleeae</taxon>
        <taxon>Olea</taxon>
    </lineage>
</organism>
<dbReference type="AlphaFoldDB" id="A0A8S0Q6Y2"/>
<proteinExistence type="predicted"/>
<evidence type="ECO:0000313" key="3">
    <source>
        <dbReference type="Proteomes" id="UP000594638"/>
    </source>
</evidence>
<evidence type="ECO:0000256" key="1">
    <source>
        <dbReference type="SAM" id="MobiDB-lite"/>
    </source>
</evidence>
<name>A0A8S0Q6Y2_OLEEU</name>
<feature type="compositionally biased region" description="Basic and acidic residues" evidence="1">
    <location>
        <begin position="10"/>
        <end position="32"/>
    </location>
</feature>
<accession>A0A8S0Q6Y2</accession>
<reference evidence="2 3" key="1">
    <citation type="submission" date="2019-12" db="EMBL/GenBank/DDBJ databases">
        <authorList>
            <person name="Alioto T."/>
            <person name="Alioto T."/>
            <person name="Gomez Garrido J."/>
        </authorList>
    </citation>
    <scope>NUCLEOTIDE SEQUENCE [LARGE SCALE GENOMIC DNA]</scope>
</reference>
<protein>
    <submittedName>
        <fullName evidence="2">Uncharacterized protein</fullName>
    </submittedName>
</protein>
<feature type="non-terminal residue" evidence="2">
    <location>
        <position position="1"/>
    </location>
</feature>
<evidence type="ECO:0000313" key="2">
    <source>
        <dbReference type="EMBL" id="CAA2962344.1"/>
    </source>
</evidence>
<sequence length="113" mass="12372">AAAAAAAERCTQRERRSAAGERRGDARDETQLRRAHSCGVRRSAACATLSLRVNAPGAAVLTPEHWSSVAPASTAGRAVLPIKISRVNQFSIWPALLIVFHWKRERTNERTNE</sequence>
<keyword evidence="3" id="KW-1185">Reference proteome</keyword>
<dbReference type="Proteomes" id="UP000594638">
    <property type="component" value="Unassembled WGS sequence"/>
</dbReference>
<dbReference type="EMBL" id="CACTIH010000890">
    <property type="protein sequence ID" value="CAA2962344.1"/>
    <property type="molecule type" value="Genomic_DNA"/>
</dbReference>
<feature type="non-terminal residue" evidence="2">
    <location>
        <position position="113"/>
    </location>
</feature>
<gene>
    <name evidence="2" type="ORF">OLEA9_A109096</name>
</gene>
<feature type="region of interest" description="Disordered" evidence="1">
    <location>
        <begin position="1"/>
        <end position="32"/>
    </location>
</feature>
<dbReference type="Gramene" id="OE9A109096T1">
    <property type="protein sequence ID" value="OE9A109096C1"/>
    <property type="gene ID" value="OE9A109096"/>
</dbReference>